<sequence>MNCSWLLYIYMICYIKNVQNIKCIQTNVSQTFFFVVNNMYSLRCIAGSLVHGKIWWVFIRCAKTVELRLLIDYSSQQSPTASGCYWLL</sequence>
<dbReference type="EMBL" id="CM004470">
    <property type="protein sequence ID" value="OCT88940.1"/>
    <property type="molecule type" value="Genomic_DNA"/>
</dbReference>
<reference evidence="2" key="1">
    <citation type="journal article" date="2016" name="Nature">
        <title>Genome evolution in the allotetraploid frog Xenopus laevis.</title>
        <authorList>
            <person name="Session A.M."/>
            <person name="Uno Y."/>
            <person name="Kwon T."/>
            <person name="Chapman J.A."/>
            <person name="Toyoda A."/>
            <person name="Takahashi S."/>
            <person name="Fukui A."/>
            <person name="Hikosaka A."/>
            <person name="Suzuki A."/>
            <person name="Kondo M."/>
            <person name="van Heeringen S.J."/>
            <person name="Quigley I."/>
            <person name="Heinz S."/>
            <person name="Ogino H."/>
            <person name="Ochi H."/>
            <person name="Hellsten U."/>
            <person name="Lyons J.B."/>
            <person name="Simakov O."/>
            <person name="Putnam N."/>
            <person name="Stites J."/>
            <person name="Kuroki Y."/>
            <person name="Tanaka T."/>
            <person name="Michiue T."/>
            <person name="Watanabe M."/>
            <person name="Bogdanovic O."/>
            <person name="Lister R."/>
            <person name="Georgiou G."/>
            <person name="Paranjpe S.S."/>
            <person name="van Kruijsbergen I."/>
            <person name="Shu S."/>
            <person name="Carlson J."/>
            <person name="Kinoshita T."/>
            <person name="Ohta Y."/>
            <person name="Mawaribuchi S."/>
            <person name="Jenkins J."/>
            <person name="Grimwood J."/>
            <person name="Schmutz J."/>
            <person name="Mitros T."/>
            <person name="Mozaffari S.V."/>
            <person name="Suzuki Y."/>
            <person name="Haramoto Y."/>
            <person name="Yamamoto T.S."/>
            <person name="Takagi C."/>
            <person name="Heald R."/>
            <person name="Miller K."/>
            <person name="Haudenschild C."/>
            <person name="Kitzman J."/>
            <person name="Nakayama T."/>
            <person name="Izutsu Y."/>
            <person name="Robert J."/>
            <person name="Fortriede J."/>
            <person name="Burns K."/>
            <person name="Lotay V."/>
            <person name="Karimi K."/>
            <person name="Yasuoka Y."/>
            <person name="Dichmann D.S."/>
            <person name="Flajnik M.F."/>
            <person name="Houston D.W."/>
            <person name="Shendure J."/>
            <person name="DuPasquier L."/>
            <person name="Vize P.D."/>
            <person name="Zorn A.M."/>
            <person name="Ito M."/>
            <person name="Marcotte E.M."/>
            <person name="Wallingford J.B."/>
            <person name="Ito Y."/>
            <person name="Asashima M."/>
            <person name="Ueno N."/>
            <person name="Matsuda Y."/>
            <person name="Veenstra G.J."/>
            <person name="Fujiyama A."/>
            <person name="Harland R.M."/>
            <person name="Taira M."/>
            <person name="Rokhsar D.S."/>
        </authorList>
    </citation>
    <scope>NUCLEOTIDE SEQUENCE [LARGE SCALE GENOMIC DNA]</scope>
    <source>
        <strain evidence="2">J</strain>
    </source>
</reference>
<proteinExistence type="predicted"/>
<organism evidence="1 2">
    <name type="scientific">Xenopus laevis</name>
    <name type="common">African clawed frog</name>
    <dbReference type="NCBI Taxonomy" id="8355"/>
    <lineage>
        <taxon>Eukaryota</taxon>
        <taxon>Metazoa</taxon>
        <taxon>Chordata</taxon>
        <taxon>Craniata</taxon>
        <taxon>Vertebrata</taxon>
        <taxon>Euteleostomi</taxon>
        <taxon>Amphibia</taxon>
        <taxon>Batrachia</taxon>
        <taxon>Anura</taxon>
        <taxon>Pipoidea</taxon>
        <taxon>Pipidae</taxon>
        <taxon>Xenopodinae</taxon>
        <taxon>Xenopus</taxon>
        <taxon>Xenopus</taxon>
    </lineage>
</organism>
<accession>A0A974HSU3</accession>
<dbReference type="AlphaFoldDB" id="A0A974HSU3"/>
<gene>
    <name evidence="1" type="ORF">XELAEV_18017572mg</name>
</gene>
<evidence type="ECO:0000313" key="1">
    <source>
        <dbReference type="EMBL" id="OCT88940.1"/>
    </source>
</evidence>
<evidence type="ECO:0000313" key="2">
    <source>
        <dbReference type="Proteomes" id="UP000694892"/>
    </source>
</evidence>
<protein>
    <submittedName>
        <fullName evidence="1">Uncharacterized protein</fullName>
    </submittedName>
</protein>
<name>A0A974HSU3_XENLA</name>
<dbReference type="Proteomes" id="UP000694892">
    <property type="component" value="Chromosome 3L"/>
</dbReference>